<keyword evidence="2" id="KW-1185">Reference proteome</keyword>
<comment type="caution">
    <text evidence="1">The sequence shown here is derived from an EMBL/GenBank/DDBJ whole genome shotgun (WGS) entry which is preliminary data.</text>
</comment>
<dbReference type="Pfam" id="PF12836">
    <property type="entry name" value="HHH_3"/>
    <property type="match status" value="1"/>
</dbReference>
<reference evidence="1 2" key="1">
    <citation type="submission" date="2018-03" db="EMBL/GenBank/DDBJ databases">
        <title>The draft genome of Sphingosinicella sp. GL-C-18.</title>
        <authorList>
            <person name="Liu L."/>
            <person name="Li L."/>
            <person name="Liang L."/>
            <person name="Zhang X."/>
            <person name="Wang T."/>
        </authorList>
    </citation>
    <scope>NUCLEOTIDE SEQUENCE [LARGE SCALE GENOMIC DNA]</scope>
    <source>
        <strain evidence="1 2">GL-C-18</strain>
    </source>
</reference>
<dbReference type="AlphaFoldDB" id="A0A2P7QNP1"/>
<protein>
    <submittedName>
        <fullName evidence="1">Competence protein ComEA</fullName>
    </submittedName>
</protein>
<gene>
    <name evidence="1" type="ORF">C7I55_13405</name>
</gene>
<name>A0A2P7QNP1_9SPHN</name>
<dbReference type="Gene3D" id="1.10.150.280">
    <property type="entry name" value="AF1531-like domain"/>
    <property type="match status" value="1"/>
</dbReference>
<dbReference type="SUPFAM" id="SSF47781">
    <property type="entry name" value="RuvA domain 2-like"/>
    <property type="match status" value="1"/>
</dbReference>
<dbReference type="InterPro" id="IPR010994">
    <property type="entry name" value="RuvA_2-like"/>
</dbReference>
<dbReference type="EMBL" id="PXYI01000004">
    <property type="protein sequence ID" value="PSJ39595.1"/>
    <property type="molecule type" value="Genomic_DNA"/>
</dbReference>
<accession>A0A2P7QNP1</accession>
<dbReference type="RefSeq" id="WP_106513493.1">
    <property type="nucleotide sequence ID" value="NZ_PXYI01000004.1"/>
</dbReference>
<proteinExistence type="predicted"/>
<dbReference type="Proteomes" id="UP000241167">
    <property type="component" value="Unassembled WGS sequence"/>
</dbReference>
<sequence length="64" mass="7303">MTLDINKATKEELDALEGLQGHGHEIVRYREERGGFTELRQLDEVPGLTGKVRDDVLERLEVRA</sequence>
<evidence type="ECO:0000313" key="1">
    <source>
        <dbReference type="EMBL" id="PSJ39595.1"/>
    </source>
</evidence>
<dbReference type="OrthoDB" id="7510573at2"/>
<organism evidence="1 2">
    <name type="scientific">Allosphingosinicella deserti</name>
    <dbReference type="NCBI Taxonomy" id="2116704"/>
    <lineage>
        <taxon>Bacteria</taxon>
        <taxon>Pseudomonadati</taxon>
        <taxon>Pseudomonadota</taxon>
        <taxon>Alphaproteobacteria</taxon>
        <taxon>Sphingomonadales</taxon>
        <taxon>Sphingomonadaceae</taxon>
        <taxon>Allosphingosinicella</taxon>
    </lineage>
</organism>
<evidence type="ECO:0000313" key="2">
    <source>
        <dbReference type="Proteomes" id="UP000241167"/>
    </source>
</evidence>